<evidence type="ECO:0000256" key="3">
    <source>
        <dbReference type="ARBA" id="ARBA00022827"/>
    </source>
</evidence>
<dbReference type="SUPFAM" id="SSF51905">
    <property type="entry name" value="FAD/NAD(P)-binding domain"/>
    <property type="match status" value="1"/>
</dbReference>
<dbReference type="PANTHER" id="PTHR43004:SF10">
    <property type="entry name" value="2-MONOOXYGENASE, PUTATIVE (AFU_ORTHOLOGUE AFUA_6G11480)-RELATED"/>
    <property type="match status" value="1"/>
</dbReference>
<dbReference type="InterPro" id="IPR012941">
    <property type="entry name" value="Phe_hydrox_C_dim_dom"/>
</dbReference>
<dbReference type="Proteomes" id="UP000310108">
    <property type="component" value="Unassembled WGS sequence"/>
</dbReference>
<dbReference type="InterPro" id="IPR036249">
    <property type="entry name" value="Thioredoxin-like_sf"/>
</dbReference>
<keyword evidence="8" id="KW-1185">Reference proteome</keyword>
<dbReference type="Pfam" id="PF01494">
    <property type="entry name" value="FAD_binding_3"/>
    <property type="match status" value="1"/>
</dbReference>
<protein>
    <submittedName>
        <fullName evidence="7">3-hydroxybenzoate 4-monooxygenase</fullName>
    </submittedName>
</protein>
<keyword evidence="4" id="KW-0560">Oxidoreductase</keyword>
<keyword evidence="7" id="KW-0503">Monooxygenase</keyword>
<dbReference type="SUPFAM" id="SSF54373">
    <property type="entry name" value="FAD-linked reductases, C-terminal domain"/>
    <property type="match status" value="1"/>
</dbReference>
<dbReference type="Pfam" id="PF07976">
    <property type="entry name" value="Phe_hydrox_dim"/>
    <property type="match status" value="1"/>
</dbReference>
<dbReference type="Gene3D" id="3.30.9.10">
    <property type="entry name" value="D-Amino Acid Oxidase, subunit A, domain 2"/>
    <property type="match status" value="1"/>
</dbReference>
<evidence type="ECO:0000313" key="8">
    <source>
        <dbReference type="Proteomes" id="UP000310108"/>
    </source>
</evidence>
<keyword evidence="3" id="KW-0274">FAD</keyword>
<dbReference type="STRING" id="1306861.A0A4U6X5S3"/>
<dbReference type="GO" id="GO:0016709">
    <property type="term" value="F:oxidoreductase activity, acting on paired donors, with incorporation or reduction of molecular oxygen, NAD(P)H as one donor, and incorporation of one atom of oxygen"/>
    <property type="evidence" value="ECO:0007669"/>
    <property type="project" value="UniProtKB-ARBA"/>
</dbReference>
<feature type="domain" description="Phenol hydroxylase-like C-terminal dimerisation" evidence="6">
    <location>
        <begin position="434"/>
        <end position="623"/>
    </location>
</feature>
<dbReference type="InterPro" id="IPR036188">
    <property type="entry name" value="FAD/NAD-bd_sf"/>
</dbReference>
<evidence type="ECO:0000256" key="2">
    <source>
        <dbReference type="ARBA" id="ARBA00022630"/>
    </source>
</evidence>
<evidence type="ECO:0000259" key="6">
    <source>
        <dbReference type="Pfam" id="PF07976"/>
    </source>
</evidence>
<reference evidence="7 8" key="1">
    <citation type="journal article" date="2019" name="PLoS ONE">
        <title>Comparative genome analysis indicates high evolutionary potential of pathogenicity genes in Colletotrichum tanaceti.</title>
        <authorList>
            <person name="Lelwala R.V."/>
            <person name="Korhonen P.K."/>
            <person name="Young N.D."/>
            <person name="Scott J.B."/>
            <person name="Ades P.A."/>
            <person name="Gasser R.B."/>
            <person name="Taylor P.W.J."/>
        </authorList>
    </citation>
    <scope>NUCLEOTIDE SEQUENCE [LARGE SCALE GENOMIC DNA]</scope>
    <source>
        <strain evidence="7">BRIP57314</strain>
    </source>
</reference>
<evidence type="ECO:0000256" key="4">
    <source>
        <dbReference type="ARBA" id="ARBA00023002"/>
    </source>
</evidence>
<dbReference type="Gene3D" id="3.40.30.20">
    <property type="match status" value="1"/>
</dbReference>
<proteinExistence type="inferred from homology"/>
<dbReference type="SUPFAM" id="SSF52833">
    <property type="entry name" value="Thioredoxin-like"/>
    <property type="match status" value="1"/>
</dbReference>
<dbReference type="GO" id="GO:0071949">
    <property type="term" value="F:FAD binding"/>
    <property type="evidence" value="ECO:0007669"/>
    <property type="project" value="InterPro"/>
</dbReference>
<feature type="domain" description="FAD-binding" evidence="5">
    <location>
        <begin position="28"/>
        <end position="395"/>
    </location>
</feature>
<dbReference type="NCBIfam" id="NF006144">
    <property type="entry name" value="PRK08294.1"/>
    <property type="match status" value="1"/>
</dbReference>
<dbReference type="InterPro" id="IPR002938">
    <property type="entry name" value="FAD-bd"/>
</dbReference>
<gene>
    <name evidence="7" type="primary">mobA</name>
    <name evidence="7" type="ORF">CTA1_11818</name>
</gene>
<name>A0A4U6X5S3_9PEZI</name>
<dbReference type="InterPro" id="IPR050641">
    <property type="entry name" value="RIFMO-like"/>
</dbReference>
<sequence length="634" mass="70756">MYPDGLYCKKNVRASFIPLIYPRAMPEEYDVIICGSGSAGLCAAVCLARCGINFKILERRGGPLEQGQADGVQVRTVEMLEHLGLADDVLKEACHVLELAFWSPDTTTTTTTTTTTSATAGGIRRSHLEPDTEPGLSHLPHVILNQARINEFLIRDIVKSSGASHIRYGSEIRDVTVDSKAARDPDAHCVTVKTMEDGVERTYRAKYALGCDGAHSAVRKSLGFKMVGDSTDVVWAVMDVYPRTDFPDIRKKCVIQSDAGNLVIIPREGDEKARFYMEMPVAAAPAEVTPERVKERLDAIFRPYRVDVAETTWFSAYSIGQRLADRFTRDHRVFLTGDACHTHSPKAGQGMNVSLQDGYNIGWKLAAVLRRRARPAVLETYVSERRRTAADLIDFDRQFARMFSSAYRREHGYSTEDFQAYFIKSGRYTAGLATRYEPSMLVRTGPDDDLLARGAKPGMRFPSAQVVRFSDAKAMQLSRAIHADSRWYLVIFPGDAAQRRSSERLQKLADNLEVILKWITASEKDITSFLNPLLVLKSDRKTLDDKMIPSIFMPHAGKWGVKSRQNIFVDDESYHAGHGEAYAKYGIDPDAGAMVLVRPDQYVAAVYALEDTESLRNFLESFTPSLSNGVYENA</sequence>
<comment type="caution">
    <text evidence="7">The sequence shown here is derived from an EMBL/GenBank/DDBJ whole genome shotgun (WGS) entry which is preliminary data.</text>
</comment>
<accession>A0A4U6X5S3</accession>
<dbReference type="InterPro" id="IPR038220">
    <property type="entry name" value="PHOX_C_sf"/>
</dbReference>
<evidence type="ECO:0000313" key="7">
    <source>
        <dbReference type="EMBL" id="TKW50781.1"/>
    </source>
</evidence>
<dbReference type="AlphaFoldDB" id="A0A4U6X5S3"/>
<keyword evidence="2" id="KW-0285">Flavoprotein</keyword>
<dbReference type="PANTHER" id="PTHR43004">
    <property type="entry name" value="TRK SYSTEM POTASSIUM UPTAKE PROTEIN"/>
    <property type="match status" value="1"/>
</dbReference>
<dbReference type="Gene3D" id="3.50.50.60">
    <property type="entry name" value="FAD/NAD(P)-binding domain"/>
    <property type="match status" value="1"/>
</dbReference>
<dbReference type="CDD" id="cd02979">
    <property type="entry name" value="PHOX_C"/>
    <property type="match status" value="1"/>
</dbReference>
<comment type="similarity">
    <text evidence="1">Belongs to the PheA/TfdB FAD monooxygenase family.</text>
</comment>
<evidence type="ECO:0000259" key="5">
    <source>
        <dbReference type="Pfam" id="PF01494"/>
    </source>
</evidence>
<dbReference type="PRINTS" id="PR00420">
    <property type="entry name" value="RNGMNOXGNASE"/>
</dbReference>
<evidence type="ECO:0000256" key="1">
    <source>
        <dbReference type="ARBA" id="ARBA00007801"/>
    </source>
</evidence>
<organism evidence="7 8">
    <name type="scientific">Colletotrichum tanaceti</name>
    <dbReference type="NCBI Taxonomy" id="1306861"/>
    <lineage>
        <taxon>Eukaryota</taxon>
        <taxon>Fungi</taxon>
        <taxon>Dikarya</taxon>
        <taxon>Ascomycota</taxon>
        <taxon>Pezizomycotina</taxon>
        <taxon>Sordariomycetes</taxon>
        <taxon>Hypocreomycetidae</taxon>
        <taxon>Glomerellales</taxon>
        <taxon>Glomerellaceae</taxon>
        <taxon>Colletotrichum</taxon>
        <taxon>Colletotrichum destructivum species complex</taxon>
    </lineage>
</organism>
<dbReference type="EMBL" id="PJEX01000361">
    <property type="protein sequence ID" value="TKW50781.1"/>
    <property type="molecule type" value="Genomic_DNA"/>
</dbReference>